<sequence length="75" mass="7786">MPHPPAPSPRGEGEPGVSNLSNLSNDGGAGKLSLPAPPGSAQVAPSASLTCLRRQRPSVSNIPAPHWWHMLCRSV</sequence>
<dbReference type="EMBL" id="BAABHA010000007">
    <property type="protein sequence ID" value="GAA4382990.1"/>
    <property type="molecule type" value="Genomic_DNA"/>
</dbReference>
<organism evidence="2 3">
    <name type="scientific">Hymenobacter koreensis</name>
    <dbReference type="NCBI Taxonomy" id="1084523"/>
    <lineage>
        <taxon>Bacteria</taxon>
        <taxon>Pseudomonadati</taxon>
        <taxon>Bacteroidota</taxon>
        <taxon>Cytophagia</taxon>
        <taxon>Cytophagales</taxon>
        <taxon>Hymenobacteraceae</taxon>
        <taxon>Hymenobacter</taxon>
    </lineage>
</organism>
<feature type="region of interest" description="Disordered" evidence="1">
    <location>
        <begin position="1"/>
        <end position="44"/>
    </location>
</feature>
<evidence type="ECO:0000256" key="1">
    <source>
        <dbReference type="SAM" id="MobiDB-lite"/>
    </source>
</evidence>
<reference evidence="3" key="1">
    <citation type="journal article" date="2019" name="Int. J. Syst. Evol. Microbiol.">
        <title>The Global Catalogue of Microorganisms (GCM) 10K type strain sequencing project: providing services to taxonomists for standard genome sequencing and annotation.</title>
        <authorList>
            <consortium name="The Broad Institute Genomics Platform"/>
            <consortium name="The Broad Institute Genome Sequencing Center for Infectious Disease"/>
            <person name="Wu L."/>
            <person name="Ma J."/>
        </authorList>
    </citation>
    <scope>NUCLEOTIDE SEQUENCE [LARGE SCALE GENOMIC DNA]</scope>
    <source>
        <strain evidence="3">JCM 17924</strain>
    </source>
</reference>
<gene>
    <name evidence="2" type="ORF">GCM10023186_23790</name>
</gene>
<accession>A0ABP8J0Z8</accession>
<evidence type="ECO:0000313" key="3">
    <source>
        <dbReference type="Proteomes" id="UP001500454"/>
    </source>
</evidence>
<comment type="caution">
    <text evidence="2">The sequence shown here is derived from an EMBL/GenBank/DDBJ whole genome shotgun (WGS) entry which is preliminary data.</text>
</comment>
<protein>
    <submittedName>
        <fullName evidence="2">Uncharacterized protein</fullName>
    </submittedName>
</protein>
<dbReference type="Proteomes" id="UP001500454">
    <property type="component" value="Unassembled WGS sequence"/>
</dbReference>
<keyword evidence="3" id="KW-1185">Reference proteome</keyword>
<evidence type="ECO:0000313" key="2">
    <source>
        <dbReference type="EMBL" id="GAA4382990.1"/>
    </source>
</evidence>
<name>A0ABP8J0Z8_9BACT</name>
<proteinExistence type="predicted"/>